<gene>
    <name evidence="1" type="ORF">Trichorick_01361</name>
</gene>
<sequence>MIVLHALNVVNSFSVLQAPKPDHDSDQSSSIKVASHFLDCHGDKAPSNDDE</sequence>
<reference evidence="1 2" key="1">
    <citation type="submission" date="2022-10" db="EMBL/GenBank/DDBJ databases">
        <title>Host association and intracellularity evolved multiple times independently in the Rickettsiales.</title>
        <authorList>
            <person name="Castelli M."/>
            <person name="Nardi T."/>
            <person name="Gammuto L."/>
            <person name="Bellinzona G."/>
            <person name="Sabaneyeva E."/>
            <person name="Potekhin A."/>
            <person name="Serra V."/>
            <person name="Petroni G."/>
            <person name="Sassera D."/>
        </authorList>
    </citation>
    <scope>NUCLEOTIDE SEQUENCE [LARGE SCALE GENOMIC DNA]</scope>
    <source>
        <strain evidence="1 2">Kr 154-4</strain>
    </source>
</reference>
<evidence type="ECO:0000313" key="1">
    <source>
        <dbReference type="EMBL" id="WPY01448.1"/>
    </source>
</evidence>
<dbReference type="Proteomes" id="UP001326613">
    <property type="component" value="Chromosome"/>
</dbReference>
<keyword evidence="2" id="KW-1185">Reference proteome</keyword>
<dbReference type="EMBL" id="CP112932">
    <property type="protein sequence ID" value="WPY01448.1"/>
    <property type="molecule type" value="Genomic_DNA"/>
</dbReference>
<proteinExistence type="predicted"/>
<protein>
    <submittedName>
        <fullName evidence="1">Uncharacterized protein</fullName>
    </submittedName>
</protein>
<accession>A0ABZ0UWP2</accession>
<organism evidence="1 2">
    <name type="scientific">Candidatus Trichorickettsia mobilis</name>
    <dbReference type="NCBI Taxonomy" id="1346319"/>
    <lineage>
        <taxon>Bacteria</taxon>
        <taxon>Pseudomonadati</taxon>
        <taxon>Pseudomonadota</taxon>
        <taxon>Alphaproteobacteria</taxon>
        <taxon>Rickettsiales</taxon>
        <taxon>Rickettsiaceae</taxon>
        <taxon>Rickettsieae</taxon>
        <taxon>Candidatus Trichorickettsia</taxon>
    </lineage>
</organism>
<evidence type="ECO:0000313" key="2">
    <source>
        <dbReference type="Proteomes" id="UP001326613"/>
    </source>
</evidence>
<name>A0ABZ0UWP2_9RICK</name>